<dbReference type="PANTHER" id="PTHR43798:SF31">
    <property type="entry name" value="AB HYDROLASE SUPERFAMILY PROTEIN YCLE"/>
    <property type="match status" value="1"/>
</dbReference>
<sequence>MTAPARVSAPVPGGALAAGVWHPDAVGMPLLAIHGITANHLAWQLVADALPDTRVIAPDLRGRGRSGDLPGPYTLNDHADDLARLLDAAGVERAAVAGHSMGAFVAVRLAERHPDRTDRLVLIDGGLPLAWPAGIPREQVAEAVLGPALARLRRTFASPAEYEEFWRQHPAIGPWWNDAFTAYVAYDLVGEAPRLRSSASEDAVAVNSLELYGDDGYTEALEALRLPIEFFRAPRGLLDGPPLYAPEVVAEWRTRLPATGFHETDDVNHYTILMTERGVEQILPALRTPASDPKETPA</sequence>
<dbReference type="Proteomes" id="UP001174210">
    <property type="component" value="Unassembled WGS sequence"/>
</dbReference>
<accession>A0ABT8IW56</accession>
<evidence type="ECO:0000259" key="2">
    <source>
        <dbReference type="Pfam" id="PF00561"/>
    </source>
</evidence>
<dbReference type="GO" id="GO:0016787">
    <property type="term" value="F:hydrolase activity"/>
    <property type="evidence" value="ECO:0007669"/>
    <property type="project" value="UniProtKB-KW"/>
</dbReference>
<proteinExistence type="predicted"/>
<dbReference type="InterPro" id="IPR000073">
    <property type="entry name" value="AB_hydrolase_1"/>
</dbReference>
<dbReference type="Pfam" id="PF00561">
    <property type="entry name" value="Abhydrolase_1"/>
    <property type="match status" value="1"/>
</dbReference>
<dbReference type="Gene3D" id="3.40.50.1820">
    <property type="entry name" value="alpha/beta hydrolase"/>
    <property type="match status" value="1"/>
</dbReference>
<name>A0ABT8IW56_9MICO</name>
<reference evidence="3" key="1">
    <citation type="submission" date="2023-03" db="EMBL/GenBank/DDBJ databases">
        <title>MT1 and MT2 Draft Genomes of Novel Species.</title>
        <authorList>
            <person name="Venkateswaran K."/>
        </authorList>
    </citation>
    <scope>NUCLEOTIDE SEQUENCE</scope>
    <source>
        <strain evidence="3">F6_8S_P_1A</strain>
    </source>
</reference>
<evidence type="ECO:0000313" key="3">
    <source>
        <dbReference type="EMBL" id="MDN4597049.1"/>
    </source>
</evidence>
<keyword evidence="4" id="KW-1185">Reference proteome</keyword>
<organism evidence="3 4">
    <name type="scientific">Leifsonia virtsii</name>
    <dbReference type="NCBI Taxonomy" id="3035915"/>
    <lineage>
        <taxon>Bacteria</taxon>
        <taxon>Bacillati</taxon>
        <taxon>Actinomycetota</taxon>
        <taxon>Actinomycetes</taxon>
        <taxon>Micrococcales</taxon>
        <taxon>Microbacteriaceae</taxon>
        <taxon>Leifsonia</taxon>
    </lineage>
</organism>
<evidence type="ECO:0000313" key="4">
    <source>
        <dbReference type="Proteomes" id="UP001174210"/>
    </source>
</evidence>
<evidence type="ECO:0000256" key="1">
    <source>
        <dbReference type="ARBA" id="ARBA00022801"/>
    </source>
</evidence>
<comment type="caution">
    <text evidence="3">The sequence shown here is derived from an EMBL/GenBank/DDBJ whole genome shotgun (WGS) entry which is preliminary data.</text>
</comment>
<dbReference type="SUPFAM" id="SSF53474">
    <property type="entry name" value="alpha/beta-Hydrolases"/>
    <property type="match status" value="1"/>
</dbReference>
<dbReference type="PRINTS" id="PR00111">
    <property type="entry name" value="ABHYDROLASE"/>
</dbReference>
<feature type="domain" description="AB hydrolase-1" evidence="2">
    <location>
        <begin position="29"/>
        <end position="139"/>
    </location>
</feature>
<protein>
    <submittedName>
        <fullName evidence="3">Alpha/beta hydrolase</fullName>
    </submittedName>
</protein>
<dbReference type="InterPro" id="IPR050266">
    <property type="entry name" value="AB_hydrolase_sf"/>
</dbReference>
<dbReference type="InterPro" id="IPR029058">
    <property type="entry name" value="AB_hydrolase_fold"/>
</dbReference>
<keyword evidence="1 3" id="KW-0378">Hydrolase</keyword>
<gene>
    <name evidence="3" type="ORF">P5G59_07845</name>
</gene>
<dbReference type="EMBL" id="JAROCB010000002">
    <property type="protein sequence ID" value="MDN4597049.1"/>
    <property type="molecule type" value="Genomic_DNA"/>
</dbReference>
<dbReference type="RefSeq" id="WP_301217649.1">
    <property type="nucleotide sequence ID" value="NZ_JAROCB010000002.1"/>
</dbReference>
<dbReference type="PANTHER" id="PTHR43798">
    <property type="entry name" value="MONOACYLGLYCEROL LIPASE"/>
    <property type="match status" value="1"/>
</dbReference>